<dbReference type="InterPro" id="IPR036249">
    <property type="entry name" value="Thioredoxin-like_sf"/>
</dbReference>
<accession>A0ABD2ZLL9</accession>
<dbReference type="Gene3D" id="3.40.30.10">
    <property type="entry name" value="Glutaredoxin"/>
    <property type="match status" value="1"/>
</dbReference>
<sequence length="220" mass="23521">MGGGSVKEVKSKAELEKIFGREEGRDSTLLGNHGVRLQSRWVEADEQPEISEAYLVAAVPYFVFFKVTSTPLANKVAKVAGSVNAEEPAAPASLGMAAGPTIHESVKDFAKGNSQVESHLLGVGDGLKARLEQLVDSHPVMLFMKGSPEEPKCGFSQKGELLGDCDIAIAMHENGELKEVFYDHGIEVSDSTKAGVTEPGMGKGGIWFECRPKLSFGKLS</sequence>
<evidence type="ECO:0000313" key="1">
    <source>
        <dbReference type="EMBL" id="KAL3519746.1"/>
    </source>
</evidence>
<dbReference type="PANTHER" id="PTHR10293">
    <property type="entry name" value="GLUTAREDOXIN FAMILY MEMBER"/>
    <property type="match status" value="1"/>
</dbReference>
<evidence type="ECO:0000313" key="2">
    <source>
        <dbReference type="Proteomes" id="UP001630127"/>
    </source>
</evidence>
<proteinExistence type="predicted"/>
<dbReference type="Proteomes" id="UP001630127">
    <property type="component" value="Unassembled WGS sequence"/>
</dbReference>
<dbReference type="SUPFAM" id="SSF52833">
    <property type="entry name" value="Thioredoxin-like"/>
    <property type="match status" value="1"/>
</dbReference>
<gene>
    <name evidence="1" type="ORF">ACH5RR_017895</name>
</gene>
<organism evidence="1 2">
    <name type="scientific">Cinchona calisaya</name>
    <dbReference type="NCBI Taxonomy" id="153742"/>
    <lineage>
        <taxon>Eukaryota</taxon>
        <taxon>Viridiplantae</taxon>
        <taxon>Streptophyta</taxon>
        <taxon>Embryophyta</taxon>
        <taxon>Tracheophyta</taxon>
        <taxon>Spermatophyta</taxon>
        <taxon>Magnoliopsida</taxon>
        <taxon>eudicotyledons</taxon>
        <taxon>Gunneridae</taxon>
        <taxon>Pentapetalae</taxon>
        <taxon>asterids</taxon>
        <taxon>lamiids</taxon>
        <taxon>Gentianales</taxon>
        <taxon>Rubiaceae</taxon>
        <taxon>Cinchonoideae</taxon>
        <taxon>Cinchoneae</taxon>
        <taxon>Cinchona</taxon>
    </lineage>
</organism>
<dbReference type="PANTHER" id="PTHR10293:SF73">
    <property type="entry name" value="GLUTAREDOXIN-3"/>
    <property type="match status" value="1"/>
</dbReference>
<name>A0ABD2ZLL9_9GENT</name>
<protein>
    <recommendedName>
        <fullName evidence="3">Glutaredoxin-like protein</fullName>
    </recommendedName>
</protein>
<keyword evidence="2" id="KW-1185">Reference proteome</keyword>
<dbReference type="InterPro" id="IPR004480">
    <property type="entry name" value="Monothiol_GRX-rel"/>
</dbReference>
<dbReference type="AlphaFoldDB" id="A0ABD2ZLL9"/>
<evidence type="ECO:0008006" key="3">
    <source>
        <dbReference type="Google" id="ProtNLM"/>
    </source>
</evidence>
<comment type="caution">
    <text evidence="1">The sequence shown here is derived from an EMBL/GenBank/DDBJ whole genome shotgun (WGS) entry which is preliminary data.</text>
</comment>
<dbReference type="EMBL" id="JBJUIK010000008">
    <property type="protein sequence ID" value="KAL3519746.1"/>
    <property type="molecule type" value="Genomic_DNA"/>
</dbReference>
<reference evidence="1 2" key="1">
    <citation type="submission" date="2024-11" db="EMBL/GenBank/DDBJ databases">
        <title>A near-complete genome assembly of Cinchona calisaya.</title>
        <authorList>
            <person name="Lian D.C."/>
            <person name="Zhao X.W."/>
            <person name="Wei L."/>
        </authorList>
    </citation>
    <scope>NUCLEOTIDE SEQUENCE [LARGE SCALE GENOMIC DNA]</scope>
    <source>
        <tissue evidence="1">Nenye</tissue>
    </source>
</reference>